<accession>A0A6V7WHT1</accession>
<name>A0A6V7WHT1_MELEN</name>
<dbReference type="Proteomes" id="UP000580250">
    <property type="component" value="Unassembled WGS sequence"/>
</dbReference>
<feature type="compositionally biased region" description="Basic and acidic residues" evidence="1">
    <location>
        <begin position="9"/>
        <end position="20"/>
    </location>
</feature>
<evidence type="ECO:0000313" key="2">
    <source>
        <dbReference type="EMBL" id="CAD2186569.1"/>
    </source>
</evidence>
<proteinExistence type="predicted"/>
<dbReference type="OrthoDB" id="5872237at2759"/>
<sequence>MVSIYSSGRSDEEQTKKHSEFPINEAPFIGNIPETKLGGELDSLPIEIDKKHIGFYEKSPPPLKKEPQPSKVIEDYSEPFGTETFSELDRHLELTEAPIDNQVAVYSSGRSDEIPTKIIKISEFPINEDPFIGNIYEANKLEEIEEVPLEVEGKHVGYYESLPSTTGEEEKKPGALAKLTHFFKSGESKDVYPHITGN</sequence>
<evidence type="ECO:0000313" key="3">
    <source>
        <dbReference type="Proteomes" id="UP000580250"/>
    </source>
</evidence>
<gene>
    <name evidence="2" type="ORF">MENT_LOCUS39076</name>
</gene>
<evidence type="ECO:0000256" key="1">
    <source>
        <dbReference type="SAM" id="MobiDB-lite"/>
    </source>
</evidence>
<dbReference type="AlphaFoldDB" id="A0A6V7WHT1"/>
<dbReference type="EMBL" id="CAJEWN010000594">
    <property type="protein sequence ID" value="CAD2186569.1"/>
    <property type="molecule type" value="Genomic_DNA"/>
</dbReference>
<organism evidence="2 3">
    <name type="scientific">Meloidogyne enterolobii</name>
    <name type="common">Root-knot nematode worm</name>
    <name type="synonym">Meloidogyne mayaguensis</name>
    <dbReference type="NCBI Taxonomy" id="390850"/>
    <lineage>
        <taxon>Eukaryota</taxon>
        <taxon>Metazoa</taxon>
        <taxon>Ecdysozoa</taxon>
        <taxon>Nematoda</taxon>
        <taxon>Chromadorea</taxon>
        <taxon>Rhabditida</taxon>
        <taxon>Tylenchina</taxon>
        <taxon>Tylenchomorpha</taxon>
        <taxon>Tylenchoidea</taxon>
        <taxon>Meloidogynidae</taxon>
        <taxon>Meloidogyninae</taxon>
        <taxon>Meloidogyne</taxon>
    </lineage>
</organism>
<comment type="caution">
    <text evidence="2">The sequence shown here is derived from an EMBL/GenBank/DDBJ whole genome shotgun (WGS) entry which is preliminary data.</text>
</comment>
<reference evidence="2 3" key="1">
    <citation type="submission" date="2020-08" db="EMBL/GenBank/DDBJ databases">
        <authorList>
            <person name="Koutsovoulos G."/>
            <person name="Danchin GJ E."/>
        </authorList>
    </citation>
    <scope>NUCLEOTIDE SEQUENCE [LARGE SCALE GENOMIC DNA]</scope>
</reference>
<feature type="region of interest" description="Disordered" evidence="1">
    <location>
        <begin position="1"/>
        <end position="34"/>
    </location>
</feature>
<protein>
    <submittedName>
        <fullName evidence="2">Uncharacterized protein</fullName>
    </submittedName>
</protein>